<dbReference type="Pfam" id="PF13473">
    <property type="entry name" value="Cupredoxin_1"/>
    <property type="match status" value="1"/>
</dbReference>
<protein>
    <recommendedName>
        <fullName evidence="2">HMA domain-containing protein</fullName>
    </recommendedName>
</protein>
<feature type="transmembrane region" description="Helical" evidence="1">
    <location>
        <begin position="131"/>
        <end position="156"/>
    </location>
</feature>
<dbReference type="InterPro" id="IPR028096">
    <property type="entry name" value="EfeO_Cupredoxin"/>
</dbReference>
<comment type="caution">
    <text evidence="3">The sequence shown here is derived from an EMBL/GenBank/DDBJ whole genome shotgun (WGS) entry which is preliminary data.</text>
</comment>
<dbReference type="Gene3D" id="2.60.40.420">
    <property type="entry name" value="Cupredoxins - blue copper proteins"/>
    <property type="match status" value="1"/>
</dbReference>
<feature type="domain" description="HMA" evidence="2">
    <location>
        <begin position="9"/>
        <end position="76"/>
    </location>
</feature>
<organism evidence="3 4">
    <name type="scientific">Candidatus Kerfeldbacteria bacterium RIFOXYB2_FULL_38_14</name>
    <dbReference type="NCBI Taxonomy" id="1798547"/>
    <lineage>
        <taxon>Bacteria</taxon>
        <taxon>Candidatus Kerfeldiibacteriota</taxon>
    </lineage>
</organism>
<proteinExistence type="predicted"/>
<feature type="transmembrane region" description="Helical" evidence="1">
    <location>
        <begin position="94"/>
        <end position="111"/>
    </location>
</feature>
<keyword evidence="1" id="KW-0812">Transmembrane</keyword>
<keyword evidence="1" id="KW-0472">Membrane</keyword>
<feature type="transmembrane region" description="Helical" evidence="1">
    <location>
        <begin position="207"/>
        <end position="230"/>
    </location>
</feature>
<dbReference type="Pfam" id="PF13386">
    <property type="entry name" value="DsbD_2"/>
    <property type="match status" value="1"/>
</dbReference>
<feature type="transmembrane region" description="Helical" evidence="1">
    <location>
        <begin position="287"/>
        <end position="312"/>
    </location>
</feature>
<dbReference type="Pfam" id="PF00403">
    <property type="entry name" value="HMA"/>
    <property type="match status" value="1"/>
</dbReference>
<dbReference type="PROSITE" id="PS50846">
    <property type="entry name" value="HMA_2"/>
    <property type="match status" value="1"/>
</dbReference>
<feature type="transmembrane region" description="Helical" evidence="1">
    <location>
        <begin position="260"/>
        <end position="281"/>
    </location>
</feature>
<dbReference type="PANTHER" id="PTHR42208">
    <property type="entry name" value="HEAVY METAL TRANSPORTER-RELATED"/>
    <property type="match status" value="1"/>
</dbReference>
<dbReference type="SUPFAM" id="SSF49503">
    <property type="entry name" value="Cupredoxins"/>
    <property type="match status" value="1"/>
</dbReference>
<dbReference type="EMBL" id="MHKI01000009">
    <property type="protein sequence ID" value="OGY87377.1"/>
    <property type="molecule type" value="Genomic_DNA"/>
</dbReference>
<evidence type="ECO:0000313" key="4">
    <source>
        <dbReference type="Proteomes" id="UP000176420"/>
    </source>
</evidence>
<dbReference type="Proteomes" id="UP000176420">
    <property type="component" value="Unassembled WGS sequence"/>
</dbReference>
<evidence type="ECO:0000313" key="3">
    <source>
        <dbReference type="EMBL" id="OGY87377.1"/>
    </source>
</evidence>
<sequence length="461" mass="49638">MKKNNSSYNQTTFYIKGMTCTSCEVLIERALQKIPGVQKVQVNHKTGLCQIEHDANQKPQLSTIQKSLAQHHYIVTEDQTTDDLQTVQNKKRNWKEIGVAALIVLALYPLFKVMGTFSGSAGQISDSLTYGAIFLIGIVAALSSCIAVVGGFILSFSTKMQTLHQNATPWQKLKPHLLFNGGRLISYFVLGGVVGALGGVLTPSLRLTGVLTILVAVVMLLLAVDILKIFQGSHFVPKMPKWIGHKLHGLAESNRPGVPLILGGLTFFLPCGFTQAMQLYALTTGSFWQGATIMLVFALGTMPALISVGIIASFSKGTFARYFTSFSGVLVLLLGIYMLSNGLHLLGVQPSAIFAKQTAVSPVTENSNTVVGDKQIVNMAVNDLDYNPSSLTVKVGIPVEWHINAANASGCTSTIALPKMGIFQKLSYTQDTVITFTPTTLGVLPFTCGMGMASGRFQVVE</sequence>
<dbReference type="InterPro" id="IPR036163">
    <property type="entry name" value="HMA_dom_sf"/>
</dbReference>
<gene>
    <name evidence="3" type="ORF">A2319_05420</name>
</gene>
<dbReference type="CDD" id="cd00371">
    <property type="entry name" value="HMA"/>
    <property type="match status" value="1"/>
</dbReference>
<feature type="transmembrane region" description="Helical" evidence="1">
    <location>
        <begin position="319"/>
        <end position="339"/>
    </location>
</feature>
<dbReference type="SUPFAM" id="SSF55008">
    <property type="entry name" value="HMA, heavy metal-associated domain"/>
    <property type="match status" value="1"/>
</dbReference>
<dbReference type="InterPro" id="IPR039447">
    <property type="entry name" value="UreH-like_TM_dom"/>
</dbReference>
<accession>A0A1G2BGP4</accession>
<dbReference type="InterPro" id="IPR006121">
    <property type="entry name" value="HMA_dom"/>
</dbReference>
<keyword evidence="1" id="KW-1133">Transmembrane helix</keyword>
<name>A0A1G2BGP4_9BACT</name>
<evidence type="ECO:0000259" key="2">
    <source>
        <dbReference type="PROSITE" id="PS50846"/>
    </source>
</evidence>
<dbReference type="PANTHER" id="PTHR42208:SF1">
    <property type="entry name" value="HEAVY METAL TRANSPORTER"/>
    <property type="match status" value="1"/>
</dbReference>
<dbReference type="InterPro" id="IPR008972">
    <property type="entry name" value="Cupredoxin"/>
</dbReference>
<evidence type="ECO:0000256" key="1">
    <source>
        <dbReference type="SAM" id="Phobius"/>
    </source>
</evidence>
<feature type="transmembrane region" description="Helical" evidence="1">
    <location>
        <begin position="177"/>
        <end position="201"/>
    </location>
</feature>
<dbReference type="GO" id="GO:0046872">
    <property type="term" value="F:metal ion binding"/>
    <property type="evidence" value="ECO:0007669"/>
    <property type="project" value="InterPro"/>
</dbReference>
<dbReference type="Gene3D" id="3.30.70.100">
    <property type="match status" value="1"/>
</dbReference>
<dbReference type="AlphaFoldDB" id="A0A1G2BGP4"/>
<reference evidence="3 4" key="1">
    <citation type="journal article" date="2016" name="Nat. Commun.">
        <title>Thousands of microbial genomes shed light on interconnected biogeochemical processes in an aquifer system.</title>
        <authorList>
            <person name="Anantharaman K."/>
            <person name="Brown C.T."/>
            <person name="Hug L.A."/>
            <person name="Sharon I."/>
            <person name="Castelle C.J."/>
            <person name="Probst A.J."/>
            <person name="Thomas B.C."/>
            <person name="Singh A."/>
            <person name="Wilkins M.J."/>
            <person name="Karaoz U."/>
            <person name="Brodie E.L."/>
            <person name="Williams K.H."/>
            <person name="Hubbard S.S."/>
            <person name="Banfield J.F."/>
        </authorList>
    </citation>
    <scope>NUCLEOTIDE SEQUENCE [LARGE SCALE GENOMIC DNA]</scope>
</reference>